<dbReference type="Proteomes" id="UP000002247">
    <property type="component" value="Chromosome"/>
</dbReference>
<dbReference type="HOGENOM" id="CLU_1234307_0_0_11"/>
<dbReference type="RefSeq" id="WP_013137048.1">
    <property type="nucleotide sequence ID" value="NC_014168.1"/>
</dbReference>
<name>D6Z9R5_SEGRD</name>
<evidence type="ECO:0000256" key="1">
    <source>
        <dbReference type="SAM" id="MobiDB-lite"/>
    </source>
</evidence>
<dbReference type="KEGG" id="srt:Srot_0101"/>
<sequence>MGKATSPRAGGASQRHGRRLTGLGLAAGLIAASVFAISRPAADATPGTAGGPARMNPTSWNPTDDREPFESHGPYVFDSREPYASRTGPAEYRTGVGSFGEACRRAINTWGPIEPAYLTWRVKVESTDDYYAAEYEADKLSFYVDTAHTSIQRGLAGVPGYETRADPIRKLDNALVLMHEMIGTGGGQAPLFPDVGIPWEHWDSMWDVLDQAHDEVLAACPAQS</sequence>
<gene>
    <name evidence="2" type="ordered locus">Srot_0101</name>
</gene>
<keyword evidence="3" id="KW-1185">Reference proteome</keyword>
<proteinExistence type="predicted"/>
<dbReference type="STRING" id="640132.Srot_0101"/>
<reference evidence="2 3" key="1">
    <citation type="journal article" date="2010" name="Stand. Genomic Sci.">
        <title>Complete genome sequence of Segniliparus rotundus type strain (CDC 1076).</title>
        <authorList>
            <person name="Sikorski J."/>
            <person name="Lapidus A."/>
            <person name="Copeland A."/>
            <person name="Misra M."/>
            <person name="Glavina Del Rio T."/>
            <person name="Nolan M."/>
            <person name="Lucas S."/>
            <person name="Chen F."/>
            <person name="Tice H."/>
            <person name="Cheng J.F."/>
            <person name="Jando M."/>
            <person name="Schneider S."/>
            <person name="Bruce D."/>
            <person name="Goodwin L."/>
            <person name="Pitluck S."/>
            <person name="Liolios K."/>
            <person name="Mikhailova N."/>
            <person name="Pati A."/>
            <person name="Ivanova N."/>
            <person name="Mavromatis K."/>
            <person name="Chen A."/>
            <person name="Palaniappan K."/>
            <person name="Chertkov O."/>
            <person name="Land M."/>
            <person name="Hauser L."/>
            <person name="Chang Y.J."/>
            <person name="Jeffries C.D."/>
            <person name="Brettin T."/>
            <person name="Detter J.C."/>
            <person name="Han C."/>
            <person name="Rohde M."/>
            <person name="Goker M."/>
            <person name="Bristow J."/>
            <person name="Eisen J.A."/>
            <person name="Markowitz V."/>
            <person name="Hugenholtz P."/>
            <person name="Kyrpides N.C."/>
            <person name="Klenk H.P."/>
        </authorList>
    </citation>
    <scope>NUCLEOTIDE SEQUENCE [LARGE SCALE GENOMIC DNA]</scope>
    <source>
        <strain evidence="3">ATCC BAA-972 / CDC 1076 / CIP 108378 / DSM 44985 / JCM 13578</strain>
    </source>
</reference>
<dbReference type="EMBL" id="CP001958">
    <property type="protein sequence ID" value="ADG96592.1"/>
    <property type="molecule type" value="Genomic_DNA"/>
</dbReference>
<dbReference type="AlphaFoldDB" id="D6Z9R5"/>
<protein>
    <submittedName>
        <fullName evidence="2">Uncharacterized protein</fullName>
    </submittedName>
</protein>
<organism evidence="2 3">
    <name type="scientific">Segniliparus rotundus (strain ATCC BAA-972 / CDC 1076 / CIP 108378 / DSM 44985 / JCM 13578)</name>
    <dbReference type="NCBI Taxonomy" id="640132"/>
    <lineage>
        <taxon>Bacteria</taxon>
        <taxon>Bacillati</taxon>
        <taxon>Actinomycetota</taxon>
        <taxon>Actinomycetes</taxon>
        <taxon>Mycobacteriales</taxon>
        <taxon>Segniliparaceae</taxon>
        <taxon>Segniliparus</taxon>
    </lineage>
</organism>
<accession>D6Z9R5</accession>
<feature type="compositionally biased region" description="Low complexity" evidence="1">
    <location>
        <begin position="43"/>
        <end position="53"/>
    </location>
</feature>
<evidence type="ECO:0000313" key="3">
    <source>
        <dbReference type="Proteomes" id="UP000002247"/>
    </source>
</evidence>
<feature type="region of interest" description="Disordered" evidence="1">
    <location>
        <begin position="43"/>
        <end position="82"/>
    </location>
</feature>
<evidence type="ECO:0000313" key="2">
    <source>
        <dbReference type="EMBL" id="ADG96592.1"/>
    </source>
</evidence>
<dbReference type="OrthoDB" id="9829774at2"/>